<evidence type="ECO:0000256" key="1">
    <source>
        <dbReference type="SAM" id="Coils"/>
    </source>
</evidence>
<evidence type="ECO:0000313" key="4">
    <source>
        <dbReference type="WBParaSite" id="SMUV_0000235201-mRNA-1"/>
    </source>
</evidence>
<dbReference type="AlphaFoldDB" id="A0A0N5ADT1"/>
<proteinExistence type="predicted"/>
<sequence>MNSSESSRTSSLTISNGDYDDDFEESFEVIDSLLSGYSAAPSSLNESIQESENASAETSEGPIDDINLIENYYQKALSLKSEEVIILSRRVQDCNLQIIKLGNQLKESEDEKLLLARKLAVLEEKLLTLRIRDGQMIREILELDAKCVEFHGGSPSQGTDEVSTYSHFAMDFF</sequence>
<keyword evidence="1" id="KW-0175">Coiled coil</keyword>
<evidence type="ECO:0000313" key="3">
    <source>
        <dbReference type="Proteomes" id="UP000046393"/>
    </source>
</evidence>
<accession>A0A0N5ADT1</accession>
<protein>
    <submittedName>
        <fullName evidence="4">Biogenesis of lysosome-related organelles complex 1 subunit KXD1</fullName>
    </submittedName>
</protein>
<feature type="coiled-coil region" evidence="1">
    <location>
        <begin position="91"/>
        <end position="125"/>
    </location>
</feature>
<feature type="compositionally biased region" description="Low complexity" evidence="2">
    <location>
        <begin position="1"/>
        <end position="15"/>
    </location>
</feature>
<feature type="region of interest" description="Disordered" evidence="2">
    <location>
        <begin position="1"/>
        <end position="20"/>
    </location>
</feature>
<reference evidence="4" key="1">
    <citation type="submission" date="2017-02" db="UniProtKB">
        <authorList>
            <consortium name="WormBaseParasite"/>
        </authorList>
    </citation>
    <scope>IDENTIFICATION</scope>
</reference>
<keyword evidence="3" id="KW-1185">Reference proteome</keyword>
<evidence type="ECO:0000256" key="2">
    <source>
        <dbReference type="SAM" id="MobiDB-lite"/>
    </source>
</evidence>
<name>A0A0N5ADT1_9BILA</name>
<dbReference type="WBParaSite" id="SMUV_0000235201-mRNA-1">
    <property type="protein sequence ID" value="SMUV_0000235201-mRNA-1"/>
    <property type="gene ID" value="SMUV_0000235201"/>
</dbReference>
<dbReference type="Proteomes" id="UP000046393">
    <property type="component" value="Unplaced"/>
</dbReference>
<organism evidence="3 4">
    <name type="scientific">Syphacia muris</name>
    <dbReference type="NCBI Taxonomy" id="451379"/>
    <lineage>
        <taxon>Eukaryota</taxon>
        <taxon>Metazoa</taxon>
        <taxon>Ecdysozoa</taxon>
        <taxon>Nematoda</taxon>
        <taxon>Chromadorea</taxon>
        <taxon>Rhabditida</taxon>
        <taxon>Spirurina</taxon>
        <taxon>Oxyuridomorpha</taxon>
        <taxon>Oxyuroidea</taxon>
        <taxon>Oxyuridae</taxon>
        <taxon>Syphacia</taxon>
    </lineage>
</organism>